<gene>
    <name evidence="2" type="ORF">M409DRAFT_60991</name>
</gene>
<proteinExistence type="predicted"/>
<dbReference type="Proteomes" id="UP000799537">
    <property type="component" value="Unassembled WGS sequence"/>
</dbReference>
<name>A0A6A6BWT1_ZASCE</name>
<evidence type="ECO:0000313" key="3">
    <source>
        <dbReference type="Proteomes" id="UP000799537"/>
    </source>
</evidence>
<sequence length="478" mass="51390">MTDGRTRRDETSARLPHRLDRLRCVQPAGVATSAASAEMNSMPAHHTTSDRRQTPDTTQHAACCTAPHRLLLPSRQDAATPRDHGSVSVQQQDCVGGGAGGSIAGMYVNVRCPVAVVADGVTVTALPGVSYRTDRARMLDVRIDRPAAARDAAAARTGFGSNHGAGPGQADISAHPMQPAPGARCHQHRCSESHQRVSKNQHLLLRLSLVSLAAAAAPASEPVPEGSLSSQVAAGRVAGYDAPSSDDFILAPAHGTSCTIHCTLPFSMRRARPLRCQSPETCPLRRTASRSITSPPPCRLCHVCVERCDEVQGGLEVKGHIPHPATAPHQTSSSHHHYYFACCCRFRRTTACASARGKLAGHGNGRLGPCWFEIWHQRAMTCTVPVPPQPCADLDVDIPVYLAAIWRRRDYSCSWLAGWGHLSGGGHSGQLAHGIKDAYPGPATTPSRGSSPELMDRRDVGANLWNAFWWRRRRVSLP</sequence>
<dbReference type="EMBL" id="ML993640">
    <property type="protein sequence ID" value="KAF2159294.1"/>
    <property type="molecule type" value="Genomic_DNA"/>
</dbReference>
<feature type="region of interest" description="Disordered" evidence="1">
    <location>
        <begin position="154"/>
        <end position="192"/>
    </location>
</feature>
<evidence type="ECO:0000313" key="2">
    <source>
        <dbReference type="EMBL" id="KAF2159294.1"/>
    </source>
</evidence>
<reference evidence="2" key="1">
    <citation type="journal article" date="2020" name="Stud. Mycol.">
        <title>101 Dothideomycetes genomes: a test case for predicting lifestyles and emergence of pathogens.</title>
        <authorList>
            <person name="Haridas S."/>
            <person name="Albert R."/>
            <person name="Binder M."/>
            <person name="Bloem J."/>
            <person name="Labutti K."/>
            <person name="Salamov A."/>
            <person name="Andreopoulos B."/>
            <person name="Baker S."/>
            <person name="Barry K."/>
            <person name="Bills G."/>
            <person name="Bluhm B."/>
            <person name="Cannon C."/>
            <person name="Castanera R."/>
            <person name="Culley D."/>
            <person name="Daum C."/>
            <person name="Ezra D."/>
            <person name="Gonzalez J."/>
            <person name="Henrissat B."/>
            <person name="Kuo A."/>
            <person name="Liang C."/>
            <person name="Lipzen A."/>
            <person name="Lutzoni F."/>
            <person name="Magnuson J."/>
            <person name="Mondo S."/>
            <person name="Nolan M."/>
            <person name="Ohm R."/>
            <person name="Pangilinan J."/>
            <person name="Park H.-J."/>
            <person name="Ramirez L."/>
            <person name="Alfaro M."/>
            <person name="Sun H."/>
            <person name="Tritt A."/>
            <person name="Yoshinaga Y."/>
            <person name="Zwiers L.-H."/>
            <person name="Turgeon B."/>
            <person name="Goodwin S."/>
            <person name="Spatafora J."/>
            <person name="Crous P."/>
            <person name="Grigoriev I."/>
        </authorList>
    </citation>
    <scope>NUCLEOTIDE SEQUENCE</scope>
    <source>
        <strain evidence="2">ATCC 36951</strain>
    </source>
</reference>
<keyword evidence="3" id="KW-1185">Reference proteome</keyword>
<protein>
    <submittedName>
        <fullName evidence="2">Uncharacterized protein</fullName>
    </submittedName>
</protein>
<dbReference type="AlphaFoldDB" id="A0A6A6BWT1"/>
<organism evidence="2 3">
    <name type="scientific">Zasmidium cellare ATCC 36951</name>
    <dbReference type="NCBI Taxonomy" id="1080233"/>
    <lineage>
        <taxon>Eukaryota</taxon>
        <taxon>Fungi</taxon>
        <taxon>Dikarya</taxon>
        <taxon>Ascomycota</taxon>
        <taxon>Pezizomycotina</taxon>
        <taxon>Dothideomycetes</taxon>
        <taxon>Dothideomycetidae</taxon>
        <taxon>Mycosphaerellales</taxon>
        <taxon>Mycosphaerellaceae</taxon>
        <taxon>Zasmidium</taxon>
    </lineage>
</organism>
<feature type="region of interest" description="Disordered" evidence="1">
    <location>
        <begin position="30"/>
        <end position="60"/>
    </location>
</feature>
<evidence type="ECO:0000256" key="1">
    <source>
        <dbReference type="SAM" id="MobiDB-lite"/>
    </source>
</evidence>
<dbReference type="GeneID" id="54567902"/>
<dbReference type="RefSeq" id="XP_033660183.1">
    <property type="nucleotide sequence ID" value="XM_033814630.1"/>
</dbReference>
<accession>A0A6A6BWT1</accession>